<feature type="compositionally biased region" description="Polar residues" evidence="1">
    <location>
        <begin position="43"/>
        <end position="68"/>
    </location>
</feature>
<dbReference type="EMBL" id="NBSK02000005">
    <property type="protein sequence ID" value="KAJ0205935.1"/>
    <property type="molecule type" value="Genomic_DNA"/>
</dbReference>
<name>A0A9R1VJG5_LACSA</name>
<dbReference type="Proteomes" id="UP000235145">
    <property type="component" value="Unassembled WGS sequence"/>
</dbReference>
<accession>A0A9R1VJG5</accession>
<protein>
    <submittedName>
        <fullName evidence="2">Uncharacterized protein</fullName>
    </submittedName>
</protein>
<evidence type="ECO:0000313" key="3">
    <source>
        <dbReference type="Proteomes" id="UP000235145"/>
    </source>
</evidence>
<organism evidence="2 3">
    <name type="scientific">Lactuca sativa</name>
    <name type="common">Garden lettuce</name>
    <dbReference type="NCBI Taxonomy" id="4236"/>
    <lineage>
        <taxon>Eukaryota</taxon>
        <taxon>Viridiplantae</taxon>
        <taxon>Streptophyta</taxon>
        <taxon>Embryophyta</taxon>
        <taxon>Tracheophyta</taxon>
        <taxon>Spermatophyta</taxon>
        <taxon>Magnoliopsida</taxon>
        <taxon>eudicotyledons</taxon>
        <taxon>Gunneridae</taxon>
        <taxon>Pentapetalae</taxon>
        <taxon>asterids</taxon>
        <taxon>campanulids</taxon>
        <taxon>Asterales</taxon>
        <taxon>Asteraceae</taxon>
        <taxon>Cichorioideae</taxon>
        <taxon>Cichorieae</taxon>
        <taxon>Lactucinae</taxon>
        <taxon>Lactuca</taxon>
    </lineage>
</organism>
<comment type="caution">
    <text evidence="2">The sequence shown here is derived from an EMBL/GenBank/DDBJ whole genome shotgun (WGS) entry which is preliminary data.</text>
</comment>
<evidence type="ECO:0000313" key="2">
    <source>
        <dbReference type="EMBL" id="KAJ0205935.1"/>
    </source>
</evidence>
<feature type="region of interest" description="Disordered" evidence="1">
    <location>
        <begin position="1"/>
        <end position="69"/>
    </location>
</feature>
<keyword evidence="3" id="KW-1185">Reference proteome</keyword>
<dbReference type="AlphaFoldDB" id="A0A9R1VJG5"/>
<proteinExistence type="predicted"/>
<gene>
    <name evidence="2" type="ORF">LSAT_V11C500253390</name>
</gene>
<evidence type="ECO:0000256" key="1">
    <source>
        <dbReference type="SAM" id="MobiDB-lite"/>
    </source>
</evidence>
<feature type="compositionally biased region" description="Basic residues" evidence="1">
    <location>
        <begin position="14"/>
        <end position="33"/>
    </location>
</feature>
<sequence>MKGTMAPLAEKRHTGSAKRKLHGKSKGDSKHHKTEPEPLDVTSRGTAEKTPTTTAGESRNSFECNQPRNFRKDCQKLKNQGGNGMVHMMTARDALQEPPMVIGLSTIGFETRKEHKFRKRNETYTIDMEINQIERTLEIVTNCLLTLNNLVIDIETKDPCW</sequence>
<reference evidence="2 3" key="1">
    <citation type="journal article" date="2017" name="Nat. Commun.">
        <title>Genome assembly with in vitro proximity ligation data and whole-genome triplication in lettuce.</title>
        <authorList>
            <person name="Reyes-Chin-Wo S."/>
            <person name="Wang Z."/>
            <person name="Yang X."/>
            <person name="Kozik A."/>
            <person name="Arikit S."/>
            <person name="Song C."/>
            <person name="Xia L."/>
            <person name="Froenicke L."/>
            <person name="Lavelle D.O."/>
            <person name="Truco M.J."/>
            <person name="Xia R."/>
            <person name="Zhu S."/>
            <person name="Xu C."/>
            <person name="Xu H."/>
            <person name="Xu X."/>
            <person name="Cox K."/>
            <person name="Korf I."/>
            <person name="Meyers B.C."/>
            <person name="Michelmore R.W."/>
        </authorList>
    </citation>
    <scope>NUCLEOTIDE SEQUENCE [LARGE SCALE GENOMIC DNA]</scope>
    <source>
        <strain evidence="3">cv. Salinas</strain>
        <tissue evidence="2">Seedlings</tissue>
    </source>
</reference>